<dbReference type="EMBL" id="JANDZV010000002">
    <property type="protein sequence ID" value="MCZ7407355.1"/>
    <property type="molecule type" value="Genomic_DNA"/>
</dbReference>
<gene>
    <name evidence="1" type="ORF">NND69_03125</name>
</gene>
<proteinExistence type="predicted"/>
<reference evidence="1" key="1">
    <citation type="submission" date="2022-07" db="EMBL/GenBank/DDBJ databases">
        <title>Parvimonas micra travels from the subgingival sulcus of the human oral cavity to the colorectal adenocarcinoma.</title>
        <authorList>
            <person name="Conde-Perez K."/>
            <person name="Buetas E."/>
            <person name="Aja-Macaya P."/>
            <person name="Martin-De Arribas E."/>
            <person name="Iglesias-Corras I."/>
            <person name="Trigo-Tasende N."/>
            <person name="Nasser-Ali M."/>
            <person name="Estevez L.S."/>
            <person name="Rumbo-Feal S."/>
            <person name="Otero-Alen B."/>
            <person name="Noguera J.F."/>
            <person name="Concha A."/>
            <person name="Pardinas-Lopez S."/>
            <person name="Carda-Dieguez M."/>
            <person name="Gomez-Randulfe I."/>
            <person name="Martinez-Lago N."/>
            <person name="Ladra S."/>
            <person name="Aparicio L.A."/>
            <person name="Bou G."/>
            <person name="Mira A."/>
            <person name="Vallejo J.A."/>
            <person name="Poza M."/>
        </authorList>
    </citation>
    <scope>NUCLEOTIDE SEQUENCE</scope>
    <source>
        <strain evidence="1">PM79KC-AC-4</strain>
    </source>
</reference>
<protein>
    <submittedName>
        <fullName evidence="1">Uncharacterized protein</fullName>
    </submittedName>
</protein>
<organism evidence="1 2">
    <name type="scientific">Parvimonas micra</name>
    <dbReference type="NCBI Taxonomy" id="33033"/>
    <lineage>
        <taxon>Bacteria</taxon>
        <taxon>Bacillati</taxon>
        <taxon>Bacillota</taxon>
        <taxon>Tissierellia</taxon>
        <taxon>Tissierellales</taxon>
        <taxon>Peptoniphilaceae</taxon>
        <taxon>Parvimonas</taxon>
    </lineage>
</organism>
<evidence type="ECO:0000313" key="2">
    <source>
        <dbReference type="Proteomes" id="UP001141458"/>
    </source>
</evidence>
<sequence length="197" mass="23828">MYILELYQNNYSKDLVAFDSLKEGREFVSKIPGYTIEKEDNIEYEYFNPKNIPDYMEIIYNDNIVPLSRFMFDPEENVEIIWKEISNLSVKKDKIIDGYSKIDAYVINNEEVKAYIEERETRYNMIKAFLENNHYEVDRSFFGSEDGEAILYRKKETKDWHFLCHLDPSFLDIKDLKEYVKEIMEELYRDLHEEITL</sequence>
<dbReference type="AlphaFoldDB" id="A0A9X3K7B4"/>
<dbReference type="Proteomes" id="UP001141458">
    <property type="component" value="Unassembled WGS sequence"/>
</dbReference>
<evidence type="ECO:0000313" key="1">
    <source>
        <dbReference type="EMBL" id="MCZ7407355.1"/>
    </source>
</evidence>
<name>A0A9X3K7B4_9FIRM</name>
<accession>A0A9X3K7B4</accession>
<comment type="caution">
    <text evidence="1">The sequence shown here is derived from an EMBL/GenBank/DDBJ whole genome shotgun (WGS) entry which is preliminary data.</text>
</comment>
<dbReference type="RefSeq" id="WP_269720634.1">
    <property type="nucleotide sequence ID" value="NZ_CP101408.1"/>
</dbReference>